<comment type="caution">
    <text evidence="16">The sequence shown here is derived from an EMBL/GenBank/DDBJ whole genome shotgun (WGS) entry which is preliminary data.</text>
</comment>
<feature type="domain" description="Cadherin" evidence="15">
    <location>
        <begin position="482"/>
        <end position="587"/>
    </location>
</feature>
<evidence type="ECO:0000259" key="15">
    <source>
        <dbReference type="PROSITE" id="PS50268"/>
    </source>
</evidence>
<keyword evidence="5" id="KW-0677">Repeat</keyword>
<dbReference type="GO" id="GO:0045296">
    <property type="term" value="F:cadherin binding"/>
    <property type="evidence" value="ECO:0007669"/>
    <property type="project" value="TreeGrafter"/>
</dbReference>
<evidence type="ECO:0000256" key="3">
    <source>
        <dbReference type="ARBA" id="ARBA00022692"/>
    </source>
</evidence>
<feature type="region of interest" description="Disordered" evidence="13">
    <location>
        <begin position="1099"/>
        <end position="1133"/>
    </location>
</feature>
<feature type="domain" description="Cadherin" evidence="15">
    <location>
        <begin position="32"/>
        <end position="149"/>
    </location>
</feature>
<feature type="compositionally biased region" description="Polar residues" evidence="13">
    <location>
        <begin position="918"/>
        <end position="930"/>
    </location>
</feature>
<evidence type="ECO:0000256" key="14">
    <source>
        <dbReference type="SAM" id="Phobius"/>
    </source>
</evidence>
<keyword evidence="9 14" id="KW-0472">Membrane</keyword>
<evidence type="ECO:0000256" key="1">
    <source>
        <dbReference type="ARBA" id="ARBA00004251"/>
    </source>
</evidence>
<feature type="domain" description="Cadherin" evidence="15">
    <location>
        <begin position="150"/>
        <end position="259"/>
    </location>
</feature>
<reference evidence="16" key="1">
    <citation type="journal article" date="2019" name="bioRxiv">
        <title>The Genome of the Zebra Mussel, Dreissena polymorpha: A Resource for Invasive Species Research.</title>
        <authorList>
            <person name="McCartney M.A."/>
            <person name="Auch B."/>
            <person name="Kono T."/>
            <person name="Mallez S."/>
            <person name="Zhang Y."/>
            <person name="Obille A."/>
            <person name="Becker A."/>
            <person name="Abrahante J.E."/>
            <person name="Garbe J."/>
            <person name="Badalamenti J.P."/>
            <person name="Herman A."/>
            <person name="Mangelson H."/>
            <person name="Liachko I."/>
            <person name="Sullivan S."/>
            <person name="Sone E.D."/>
            <person name="Koren S."/>
            <person name="Silverstein K.A.T."/>
            <person name="Beckman K.B."/>
            <person name="Gohl D.M."/>
        </authorList>
    </citation>
    <scope>NUCLEOTIDE SEQUENCE</scope>
    <source>
        <strain evidence="16">Duluth1</strain>
        <tissue evidence="16">Whole animal</tissue>
    </source>
</reference>
<dbReference type="PANTHER" id="PTHR24027:SF438">
    <property type="entry name" value="CADHERIN 23"/>
    <property type="match status" value="1"/>
</dbReference>
<feature type="region of interest" description="Disordered" evidence="13">
    <location>
        <begin position="838"/>
        <end position="901"/>
    </location>
</feature>
<dbReference type="FunFam" id="2.60.40.60:FF:000020">
    <property type="entry name" value="Dachsous cadherin-related 1b"/>
    <property type="match status" value="1"/>
</dbReference>
<dbReference type="GO" id="GO:0008013">
    <property type="term" value="F:beta-catenin binding"/>
    <property type="evidence" value="ECO:0007669"/>
    <property type="project" value="TreeGrafter"/>
</dbReference>
<feature type="compositionally biased region" description="Polar residues" evidence="13">
    <location>
        <begin position="1000"/>
        <end position="1009"/>
    </location>
</feature>
<accession>A0A9D4QRK6</accession>
<dbReference type="EMBL" id="JAIWYP010000004">
    <property type="protein sequence ID" value="KAH3839700.1"/>
    <property type="molecule type" value="Genomic_DNA"/>
</dbReference>
<evidence type="ECO:0000256" key="8">
    <source>
        <dbReference type="ARBA" id="ARBA00022989"/>
    </source>
</evidence>
<feature type="domain" description="Cadherin" evidence="15">
    <location>
        <begin position="588"/>
        <end position="692"/>
    </location>
</feature>
<evidence type="ECO:0000256" key="9">
    <source>
        <dbReference type="ARBA" id="ARBA00023136"/>
    </source>
</evidence>
<dbReference type="GO" id="GO:0016342">
    <property type="term" value="C:catenin complex"/>
    <property type="evidence" value="ECO:0007669"/>
    <property type="project" value="TreeGrafter"/>
</dbReference>
<keyword evidence="7" id="KW-0130">Cell adhesion</keyword>
<feature type="region of interest" description="Disordered" evidence="13">
    <location>
        <begin position="977"/>
        <end position="1012"/>
    </location>
</feature>
<dbReference type="FunFam" id="2.60.40.60:FF:000007">
    <property type="entry name" value="Protocadherin alpha 2"/>
    <property type="match status" value="1"/>
</dbReference>
<feature type="transmembrane region" description="Helical" evidence="14">
    <location>
        <begin position="804"/>
        <end position="828"/>
    </location>
</feature>
<evidence type="ECO:0000256" key="13">
    <source>
        <dbReference type="SAM" id="MobiDB-lite"/>
    </source>
</evidence>
<dbReference type="InterPro" id="IPR020894">
    <property type="entry name" value="Cadherin_CS"/>
</dbReference>
<evidence type="ECO:0000256" key="6">
    <source>
        <dbReference type="ARBA" id="ARBA00022837"/>
    </source>
</evidence>
<evidence type="ECO:0000313" key="16">
    <source>
        <dbReference type="EMBL" id="KAH3839700.1"/>
    </source>
</evidence>
<evidence type="ECO:0000256" key="2">
    <source>
        <dbReference type="ARBA" id="ARBA00022475"/>
    </source>
</evidence>
<feature type="region of interest" description="Disordered" evidence="13">
    <location>
        <begin position="1038"/>
        <end position="1063"/>
    </location>
</feature>
<protein>
    <recommendedName>
        <fullName evidence="11">Protocadherin-20</fullName>
    </recommendedName>
</protein>
<dbReference type="InterPro" id="IPR039808">
    <property type="entry name" value="Cadherin"/>
</dbReference>
<feature type="region of interest" description="Disordered" evidence="13">
    <location>
        <begin position="951"/>
        <end position="970"/>
    </location>
</feature>
<dbReference type="PANTHER" id="PTHR24027">
    <property type="entry name" value="CADHERIN-23"/>
    <property type="match status" value="1"/>
</dbReference>
<keyword evidence="10" id="KW-0325">Glycoprotein</keyword>
<dbReference type="InterPro" id="IPR013164">
    <property type="entry name" value="Cadherin_N"/>
</dbReference>
<gene>
    <name evidence="16" type="ORF">DPMN_113133</name>
</gene>
<feature type="transmembrane region" description="Helical" evidence="14">
    <location>
        <begin position="20"/>
        <end position="41"/>
    </location>
</feature>
<proteinExistence type="predicted"/>
<sequence>MAPSVTCQLVRLDQQCMRMFLYLVLLGRYLVTAADLTYTIYEDKPKDTPVGNIAQDYDFRSLMTMEDYNNLQYQILRTGNDVTKYFRLVNTTGQLLTTEPIDRDNIAQCVRLSKCVLSFDVAVASSGAFFRKLTIDVNVTDLNDNSPLFTRNVETVNFTENSAEGTAYSIPGATDKDAGNNTVKNYYIETGNVPFDVEMETYVDGSSFVKIVVKGLLDREKTGSYNIKIIAEDGGTPKRTGSIDVKINVLDSNDNSPKFAQPYYNVTLNEDTPLNTVFLTVSATDDDAGENGQVEYKLSANQKSLKIPQKFAVDHVSGNLSVIGQLEYIPNEDLSIYVDAFDKGSSRRSSKVLVLVNIYDSINSPPKIILNILHGDRVSMVARITEYANVGFTVGLLNVVETDYDTERNGKVDCISLNEFFGLERYDTYAYKAVVRQPLDRELKDRHEVKIVCRDNGSPPLNDTTTFTVEVLDENDNSPRFTQNTYFEKAAENNNVGDIVAIVKADDLDQAGTNNSKIVYKLAGTGGYQFWIDPDSGQIRANFVIDRENRSRFELQVIAEDLGSPRLSAVAQVSLSITDENDNRPVFSQPNYEFFVYENLPYNTSVDQLTATDKDERENGTIVFSFGNPVPSSFPFALYSDGNIKVIRSLDREIQSEYRFTVFAADQGNPSLTTSVTVTVNVLDQNDNPPVFVFPNNDNNTATIPLSSAPESVSVEIRATDRDSGDNGRVSYAIVGNNTGVFFMETFAGIGLVKVRRLPADNEPLTYSLEIKAEDSGSPRKATFHSLNVIFKRAVPPEENRTNFIIAIVLGCCTIAISIVIVLIIYFIRRSDYRRQKREAKTYSDTDKAEFQIRPEIKHPSDLNRSSSSSSGSKESLKKVSFTTDHNSSMESESHKDFSHAPLVTMETKVLDNGRLHSTTSSLRSFSPHPQESDSKKPDPASVLQIHRTLLQSRDPMWTNHREAQTPPLTSEILAQHEDNRSESSGETETYDSGRGGSESDIQTSMSQSHENDHIKTVTFANQPKFHQYHKENHWSDVRNLFPHPSGGLSTFSPQKKPSLPTRDYLTSPKPPSQLRYAPQHYNASKYLNKLSPITDGLSRMTSYDEDDETTTSGSYTIDNDPDWLNESHGSPRPYFLSSNEAYC</sequence>
<evidence type="ECO:0000256" key="10">
    <source>
        <dbReference type="ARBA" id="ARBA00023180"/>
    </source>
</evidence>
<keyword evidence="8 14" id="KW-1133">Transmembrane helix</keyword>
<dbReference type="Proteomes" id="UP000828390">
    <property type="component" value="Unassembled WGS sequence"/>
</dbReference>
<dbReference type="GO" id="GO:0007156">
    <property type="term" value="P:homophilic cell adhesion via plasma membrane adhesion molecules"/>
    <property type="evidence" value="ECO:0007669"/>
    <property type="project" value="InterPro"/>
</dbReference>
<keyword evidence="3 14" id="KW-0812">Transmembrane</keyword>
<dbReference type="Gene3D" id="2.60.40.60">
    <property type="entry name" value="Cadherins"/>
    <property type="match status" value="7"/>
</dbReference>
<dbReference type="FunFam" id="2.60.40.60:FF:000005">
    <property type="entry name" value="Protocadherin 9"/>
    <property type="match status" value="1"/>
</dbReference>
<feature type="compositionally biased region" description="Polar residues" evidence="13">
    <location>
        <begin position="882"/>
        <end position="891"/>
    </location>
</feature>
<evidence type="ECO:0000256" key="7">
    <source>
        <dbReference type="ARBA" id="ARBA00022889"/>
    </source>
</evidence>
<dbReference type="GO" id="GO:0016477">
    <property type="term" value="P:cell migration"/>
    <property type="evidence" value="ECO:0007669"/>
    <property type="project" value="TreeGrafter"/>
</dbReference>
<dbReference type="SUPFAM" id="SSF49313">
    <property type="entry name" value="Cadherin-like"/>
    <property type="match status" value="7"/>
</dbReference>
<comment type="subcellular location">
    <subcellularLocation>
        <location evidence="1">Cell membrane</location>
        <topology evidence="1">Single-pass type I membrane protein</topology>
    </subcellularLocation>
</comment>
<dbReference type="CDD" id="cd11304">
    <property type="entry name" value="Cadherin_repeat"/>
    <property type="match status" value="7"/>
</dbReference>
<dbReference type="SMART" id="SM00112">
    <property type="entry name" value="CA"/>
    <property type="match status" value="7"/>
</dbReference>
<evidence type="ECO:0000256" key="4">
    <source>
        <dbReference type="ARBA" id="ARBA00022729"/>
    </source>
</evidence>
<evidence type="ECO:0000256" key="11">
    <source>
        <dbReference type="ARBA" id="ARBA00072296"/>
    </source>
</evidence>
<dbReference type="PRINTS" id="PR00205">
    <property type="entry name" value="CADHERIN"/>
</dbReference>
<dbReference type="PROSITE" id="PS00232">
    <property type="entry name" value="CADHERIN_1"/>
    <property type="match status" value="4"/>
</dbReference>
<evidence type="ECO:0000313" key="17">
    <source>
        <dbReference type="Proteomes" id="UP000828390"/>
    </source>
</evidence>
<dbReference type="InterPro" id="IPR002126">
    <property type="entry name" value="Cadherin-like_dom"/>
</dbReference>
<dbReference type="InterPro" id="IPR015919">
    <property type="entry name" value="Cadherin-like_sf"/>
</dbReference>
<dbReference type="Pfam" id="PF08266">
    <property type="entry name" value="Cadherin_2"/>
    <property type="match status" value="1"/>
</dbReference>
<dbReference type="FunFam" id="2.60.40.60:FF:000002">
    <property type="entry name" value="Protocadherin alpha 2"/>
    <property type="match status" value="1"/>
</dbReference>
<evidence type="ECO:0000256" key="12">
    <source>
        <dbReference type="PROSITE-ProRule" id="PRU00043"/>
    </source>
</evidence>
<dbReference type="AlphaFoldDB" id="A0A9D4QRK6"/>
<reference evidence="16" key="2">
    <citation type="submission" date="2020-11" db="EMBL/GenBank/DDBJ databases">
        <authorList>
            <person name="McCartney M.A."/>
            <person name="Auch B."/>
            <person name="Kono T."/>
            <person name="Mallez S."/>
            <person name="Becker A."/>
            <person name="Gohl D.M."/>
            <person name="Silverstein K.A.T."/>
            <person name="Koren S."/>
            <person name="Bechman K.B."/>
            <person name="Herman A."/>
            <person name="Abrahante J.E."/>
            <person name="Garbe J."/>
        </authorList>
    </citation>
    <scope>NUCLEOTIDE SEQUENCE</scope>
    <source>
        <strain evidence="16">Duluth1</strain>
        <tissue evidence="16">Whole animal</tissue>
    </source>
</reference>
<feature type="domain" description="Cadherin" evidence="15">
    <location>
        <begin position="696"/>
        <end position="789"/>
    </location>
</feature>
<keyword evidence="2" id="KW-1003">Cell membrane</keyword>
<name>A0A9D4QRK6_DREPO</name>
<feature type="domain" description="Cadherin" evidence="15">
    <location>
        <begin position="260"/>
        <end position="368"/>
    </location>
</feature>
<keyword evidence="4" id="KW-0732">Signal</keyword>
<feature type="region of interest" description="Disordered" evidence="13">
    <location>
        <begin position="918"/>
        <end position="941"/>
    </location>
</feature>
<feature type="compositionally biased region" description="Basic and acidic residues" evidence="13">
    <location>
        <begin position="838"/>
        <end position="862"/>
    </location>
</feature>
<evidence type="ECO:0000256" key="5">
    <source>
        <dbReference type="ARBA" id="ARBA00022737"/>
    </source>
</evidence>
<dbReference type="Pfam" id="PF00028">
    <property type="entry name" value="Cadherin"/>
    <property type="match status" value="6"/>
</dbReference>
<keyword evidence="17" id="KW-1185">Reference proteome</keyword>
<dbReference type="PROSITE" id="PS50268">
    <property type="entry name" value="CADHERIN_2"/>
    <property type="match status" value="7"/>
</dbReference>
<dbReference type="GO" id="GO:0005509">
    <property type="term" value="F:calcium ion binding"/>
    <property type="evidence" value="ECO:0007669"/>
    <property type="project" value="UniProtKB-UniRule"/>
</dbReference>
<keyword evidence="6 12" id="KW-0106">Calcium</keyword>
<organism evidence="16 17">
    <name type="scientific">Dreissena polymorpha</name>
    <name type="common">Zebra mussel</name>
    <name type="synonym">Mytilus polymorpha</name>
    <dbReference type="NCBI Taxonomy" id="45954"/>
    <lineage>
        <taxon>Eukaryota</taxon>
        <taxon>Metazoa</taxon>
        <taxon>Spiralia</taxon>
        <taxon>Lophotrochozoa</taxon>
        <taxon>Mollusca</taxon>
        <taxon>Bivalvia</taxon>
        <taxon>Autobranchia</taxon>
        <taxon>Heteroconchia</taxon>
        <taxon>Euheterodonta</taxon>
        <taxon>Imparidentia</taxon>
        <taxon>Neoheterodontei</taxon>
        <taxon>Myida</taxon>
        <taxon>Dreissenoidea</taxon>
        <taxon>Dreissenidae</taxon>
        <taxon>Dreissena</taxon>
    </lineage>
</organism>
<feature type="domain" description="Cadherin" evidence="15">
    <location>
        <begin position="376"/>
        <end position="481"/>
    </location>
</feature>